<dbReference type="Pfam" id="PF02661">
    <property type="entry name" value="Fic"/>
    <property type="match status" value="1"/>
</dbReference>
<dbReference type="Gene3D" id="1.10.3290.10">
    <property type="entry name" value="Fido-like domain"/>
    <property type="match status" value="1"/>
</dbReference>
<gene>
    <name evidence="5" type="ORF">CLV70_109163</name>
</gene>
<sequence length="379" mass="41967">MLYATPPLTADDQRVLAEIDEFYADFERSTGGSKASEWLGGVRKRLVAGAIRGSNTIEGYTVDLSTASAIVAGAPVPASVPEESREAVIGYRDALTWVMQTPDMDFFAHGETVLSALHFMMTRFWKEKSPGRYRRKGIAVTGTDPLAPAYVGPGAEEVPPLMRELVEWLDAGDLDTHLLVRAAMAHLNLVAIHPWRDGNGRMSRCVQTLVIARGGRVYPEFCSIEEWLGHDVNTLDYYRVLRETNRGTYQPQLSASGWVRFCLRAHHLQAQVVGKRLKLGRDVWTAAEEMAGRLGLNDRTVAALYAAATGQLWRDVYQEEEMLSRDQSIRDIRRLEQAGLVKGVGYGTTLHYVAVGDLKRAHDEISAAVTAPPVEPYPA</sequence>
<feature type="binding site" evidence="2">
    <location>
        <position position="245"/>
    </location>
    <ligand>
        <name>ATP</name>
        <dbReference type="ChEBI" id="CHEBI:30616"/>
    </ligand>
</feature>
<evidence type="ECO:0000256" key="2">
    <source>
        <dbReference type="PIRSR" id="PIRSR640198-2"/>
    </source>
</evidence>
<name>A0A2T0S3N4_9ACTN</name>
<dbReference type="PANTHER" id="PTHR13504:SF38">
    <property type="entry name" value="FIDO DOMAIN-CONTAINING PROTEIN"/>
    <property type="match status" value="1"/>
</dbReference>
<feature type="site" description="Important for autoinhibition of adenylyltransferase activity" evidence="3">
    <location>
        <position position="58"/>
    </location>
</feature>
<proteinExistence type="predicted"/>
<dbReference type="RefSeq" id="WP_106128108.1">
    <property type="nucleotide sequence ID" value="NZ_PVZG01000009.1"/>
</dbReference>
<dbReference type="GO" id="GO:0005524">
    <property type="term" value="F:ATP binding"/>
    <property type="evidence" value="ECO:0007669"/>
    <property type="project" value="UniProtKB-KW"/>
</dbReference>
<feature type="binding site" evidence="2">
    <location>
        <begin position="237"/>
        <end position="238"/>
    </location>
    <ligand>
        <name>ATP</name>
        <dbReference type="ChEBI" id="CHEBI:30616"/>
    </ligand>
</feature>
<evidence type="ECO:0000313" key="6">
    <source>
        <dbReference type="Proteomes" id="UP000239209"/>
    </source>
</evidence>
<keyword evidence="2" id="KW-0067">ATP-binding</keyword>
<dbReference type="Proteomes" id="UP000239209">
    <property type="component" value="Unassembled WGS sequence"/>
</dbReference>
<dbReference type="SUPFAM" id="SSF140931">
    <property type="entry name" value="Fic-like"/>
    <property type="match status" value="1"/>
</dbReference>
<comment type="caution">
    <text evidence="5">The sequence shown here is derived from an EMBL/GenBank/DDBJ whole genome shotgun (WGS) entry which is preliminary data.</text>
</comment>
<keyword evidence="6" id="KW-1185">Reference proteome</keyword>
<feature type="active site" evidence="1">
    <location>
        <position position="193"/>
    </location>
</feature>
<dbReference type="InterPro" id="IPR036597">
    <property type="entry name" value="Fido-like_dom_sf"/>
</dbReference>
<evidence type="ECO:0000256" key="1">
    <source>
        <dbReference type="PIRSR" id="PIRSR640198-1"/>
    </source>
</evidence>
<dbReference type="AlphaFoldDB" id="A0A2T0S3N4"/>
<keyword evidence="2" id="KW-0547">Nucleotide-binding</keyword>
<dbReference type="InterPro" id="IPR003812">
    <property type="entry name" value="Fido"/>
</dbReference>
<evidence type="ECO:0000256" key="3">
    <source>
        <dbReference type="PIRSR" id="PIRSR640198-3"/>
    </source>
</evidence>
<dbReference type="InterPro" id="IPR040198">
    <property type="entry name" value="Fido_containing"/>
</dbReference>
<reference evidence="5 6" key="1">
    <citation type="submission" date="2018-03" db="EMBL/GenBank/DDBJ databases">
        <title>Genomic Encyclopedia of Archaeal and Bacterial Type Strains, Phase II (KMG-II): from individual species to whole genera.</title>
        <authorList>
            <person name="Goeker M."/>
        </authorList>
    </citation>
    <scope>NUCLEOTIDE SEQUENCE [LARGE SCALE GENOMIC DNA]</scope>
    <source>
        <strain evidence="5 6">DSM 45348</strain>
    </source>
</reference>
<organism evidence="5 6">
    <name type="scientific">Pseudosporangium ferrugineum</name>
    <dbReference type="NCBI Taxonomy" id="439699"/>
    <lineage>
        <taxon>Bacteria</taxon>
        <taxon>Bacillati</taxon>
        <taxon>Actinomycetota</taxon>
        <taxon>Actinomycetes</taxon>
        <taxon>Micromonosporales</taxon>
        <taxon>Micromonosporaceae</taxon>
        <taxon>Pseudosporangium</taxon>
    </lineage>
</organism>
<protein>
    <submittedName>
        <fullName evidence="5">Fic family protein</fullName>
    </submittedName>
</protein>
<feature type="binding site" evidence="2">
    <location>
        <begin position="197"/>
        <end position="204"/>
    </location>
    <ligand>
        <name>ATP</name>
        <dbReference type="ChEBI" id="CHEBI:30616"/>
    </ligand>
</feature>
<dbReference type="OrthoDB" id="9813719at2"/>
<evidence type="ECO:0000259" key="4">
    <source>
        <dbReference type="PROSITE" id="PS51459"/>
    </source>
</evidence>
<feature type="domain" description="Fido" evidence="4">
    <location>
        <begin position="109"/>
        <end position="264"/>
    </location>
</feature>
<dbReference type="EMBL" id="PVZG01000009">
    <property type="protein sequence ID" value="PRY28007.1"/>
    <property type="molecule type" value="Genomic_DNA"/>
</dbReference>
<evidence type="ECO:0000313" key="5">
    <source>
        <dbReference type="EMBL" id="PRY28007.1"/>
    </source>
</evidence>
<dbReference type="PROSITE" id="PS51459">
    <property type="entry name" value="FIDO"/>
    <property type="match status" value="1"/>
</dbReference>
<dbReference type="PANTHER" id="PTHR13504">
    <property type="entry name" value="FIDO DOMAIN-CONTAINING PROTEIN DDB_G0283145"/>
    <property type="match status" value="1"/>
</dbReference>
<accession>A0A2T0S3N4</accession>